<reference evidence="3 4" key="1">
    <citation type="journal article" date="2015" name="Genome Biol.">
        <title>Comparative genomics of Steinernema reveals deeply conserved gene regulatory networks.</title>
        <authorList>
            <person name="Dillman A.R."/>
            <person name="Macchietto M."/>
            <person name="Porter C.F."/>
            <person name="Rogers A."/>
            <person name="Williams B."/>
            <person name="Antoshechkin I."/>
            <person name="Lee M.M."/>
            <person name="Goodwin Z."/>
            <person name="Lu X."/>
            <person name="Lewis E.E."/>
            <person name="Goodrich-Blair H."/>
            <person name="Stock S.P."/>
            <person name="Adams B.J."/>
            <person name="Sternberg P.W."/>
            <person name="Mortazavi A."/>
        </authorList>
    </citation>
    <scope>NUCLEOTIDE SEQUENCE [LARGE SCALE GENOMIC DNA]</scope>
    <source>
        <strain evidence="3 4">ALL</strain>
    </source>
</reference>
<reference evidence="3 4" key="2">
    <citation type="journal article" date="2019" name="G3 (Bethesda)">
        <title>Hybrid Assembly of the Genome of the Entomopathogenic Nematode Steinernema carpocapsae Identifies the X-Chromosome.</title>
        <authorList>
            <person name="Serra L."/>
            <person name="Macchietto M."/>
            <person name="Macias-Munoz A."/>
            <person name="McGill C.J."/>
            <person name="Rodriguez I.M."/>
            <person name="Rodriguez B."/>
            <person name="Murad R."/>
            <person name="Mortazavi A."/>
        </authorList>
    </citation>
    <scope>NUCLEOTIDE SEQUENCE [LARGE SCALE GENOMIC DNA]</scope>
    <source>
        <strain evidence="3 4">ALL</strain>
    </source>
</reference>
<dbReference type="EMBL" id="AZBU02000011">
    <property type="protein sequence ID" value="TKR61069.1"/>
    <property type="molecule type" value="Genomic_DNA"/>
</dbReference>
<dbReference type="Proteomes" id="UP000298663">
    <property type="component" value="Unassembled WGS sequence"/>
</dbReference>
<evidence type="ECO:0000313" key="4">
    <source>
        <dbReference type="Proteomes" id="UP000298663"/>
    </source>
</evidence>
<feature type="transmembrane region" description="Helical" evidence="2">
    <location>
        <begin position="36"/>
        <end position="59"/>
    </location>
</feature>
<feature type="compositionally biased region" description="Polar residues" evidence="1">
    <location>
        <begin position="68"/>
        <end position="77"/>
    </location>
</feature>
<keyword evidence="4" id="KW-1185">Reference proteome</keyword>
<feature type="region of interest" description="Disordered" evidence="1">
    <location>
        <begin position="68"/>
        <end position="95"/>
    </location>
</feature>
<evidence type="ECO:0000256" key="1">
    <source>
        <dbReference type="SAM" id="MobiDB-lite"/>
    </source>
</evidence>
<accession>A0A4U5LXW2</accession>
<protein>
    <submittedName>
        <fullName evidence="3">Uncharacterized protein</fullName>
    </submittedName>
</protein>
<comment type="caution">
    <text evidence="3">The sequence shown here is derived from an EMBL/GenBank/DDBJ whole genome shotgun (WGS) entry which is preliminary data.</text>
</comment>
<dbReference type="AlphaFoldDB" id="A0A4U5LXW2"/>
<keyword evidence="2" id="KW-1133">Transmembrane helix</keyword>
<proteinExistence type="predicted"/>
<sequence>MLTPRSEPRFLGHGTQVSVLLKSIIRVKRPNFKFKFATQILFLKLSQLFYLLFTSLFAFSPFQRIPPSTTLSKTQPENPKEDYQAFVKSSPRHSG</sequence>
<keyword evidence="2" id="KW-0812">Transmembrane</keyword>
<organism evidence="3 4">
    <name type="scientific">Steinernema carpocapsae</name>
    <name type="common">Entomopathogenic nematode</name>
    <dbReference type="NCBI Taxonomy" id="34508"/>
    <lineage>
        <taxon>Eukaryota</taxon>
        <taxon>Metazoa</taxon>
        <taxon>Ecdysozoa</taxon>
        <taxon>Nematoda</taxon>
        <taxon>Chromadorea</taxon>
        <taxon>Rhabditida</taxon>
        <taxon>Tylenchina</taxon>
        <taxon>Panagrolaimomorpha</taxon>
        <taxon>Strongyloidoidea</taxon>
        <taxon>Steinernematidae</taxon>
        <taxon>Steinernema</taxon>
    </lineage>
</organism>
<evidence type="ECO:0000313" key="3">
    <source>
        <dbReference type="EMBL" id="TKR61069.1"/>
    </source>
</evidence>
<name>A0A4U5LXW2_STECR</name>
<keyword evidence="2" id="KW-0472">Membrane</keyword>
<gene>
    <name evidence="3" type="ORF">L596_028230</name>
</gene>
<evidence type="ECO:0000256" key="2">
    <source>
        <dbReference type="SAM" id="Phobius"/>
    </source>
</evidence>